<sequence length="253" mass="28781">MVGRERGKMNPWFSLKKMIHGVDVVIEVIDARDMDKTRLPLAEKWSGSKRLLMVANKTDLLPKGTHLPKLENGGVYISAKTCDEEEGKKLVRLILARTENRPAKALIIGYPNVGKSTLINMLVHRKVARVSAVAGTTKNMQWINVGPELIVTDYRGMFPVFEKKDELVRKGALNVQGDEDRYAHGFAEKILKSEQLRKWLEKKYDVDLKDAKNSEELLAKIAERRKWFLKGGELNLQEAARNLVRAMMEAPEM</sequence>
<proteinExistence type="predicted"/>
<organism evidence="4 5">
    <name type="scientific">Candidatus Bilamarchaeum dharawalense</name>
    <dbReference type="NCBI Taxonomy" id="2885759"/>
    <lineage>
        <taxon>Archaea</taxon>
        <taxon>Candidatus Micrarchaeota</taxon>
        <taxon>Candidatus Micrarchaeia</taxon>
        <taxon>Candidatus Anstonellales</taxon>
        <taxon>Candidatus Bilamarchaeaceae</taxon>
        <taxon>Candidatus Bilamarchaeum</taxon>
    </lineage>
</organism>
<keyword evidence="1" id="KW-0547">Nucleotide-binding</keyword>
<dbReference type="InterPro" id="IPR027417">
    <property type="entry name" value="P-loop_NTPase"/>
</dbReference>
<dbReference type="Pfam" id="PF01926">
    <property type="entry name" value="MMR_HSR1"/>
    <property type="match status" value="1"/>
</dbReference>
<accession>A0A5E4LMQ9</accession>
<keyword evidence="2" id="KW-0342">GTP-binding</keyword>
<evidence type="ECO:0000313" key="4">
    <source>
        <dbReference type="EMBL" id="VVC03264.1"/>
    </source>
</evidence>
<dbReference type="Proteomes" id="UP000789941">
    <property type="component" value="Unassembled WGS sequence"/>
</dbReference>
<evidence type="ECO:0000256" key="1">
    <source>
        <dbReference type="ARBA" id="ARBA00022741"/>
    </source>
</evidence>
<dbReference type="EMBL" id="CABMJJ010000007">
    <property type="protein sequence ID" value="VVC03264.1"/>
    <property type="molecule type" value="Genomic_DNA"/>
</dbReference>
<dbReference type="InterPro" id="IPR050755">
    <property type="entry name" value="TRAFAC_YlqF/YawG_RiboMat"/>
</dbReference>
<evidence type="ECO:0000313" key="5">
    <source>
        <dbReference type="Proteomes" id="UP000789941"/>
    </source>
</evidence>
<comment type="caution">
    <text evidence="4">The sequence shown here is derived from an EMBL/GenBank/DDBJ whole genome shotgun (WGS) entry which is preliminary data.</text>
</comment>
<dbReference type="SUPFAM" id="SSF52540">
    <property type="entry name" value="P-loop containing nucleoside triphosphate hydrolases"/>
    <property type="match status" value="1"/>
</dbReference>
<dbReference type="InterPro" id="IPR006073">
    <property type="entry name" value="GTP-bd"/>
</dbReference>
<dbReference type="PANTHER" id="PTHR11089">
    <property type="entry name" value="GTP-BINDING PROTEIN-RELATED"/>
    <property type="match status" value="1"/>
</dbReference>
<dbReference type="Gene3D" id="3.40.50.300">
    <property type="entry name" value="P-loop containing nucleotide triphosphate hydrolases"/>
    <property type="match status" value="1"/>
</dbReference>
<feature type="domain" description="G" evidence="3">
    <location>
        <begin position="105"/>
        <end position="200"/>
    </location>
</feature>
<evidence type="ECO:0000256" key="2">
    <source>
        <dbReference type="ARBA" id="ARBA00023134"/>
    </source>
</evidence>
<gene>
    <name evidence="4" type="primary">era</name>
    <name evidence="4" type="ORF">LFW2832_00261</name>
</gene>
<dbReference type="GO" id="GO:0005525">
    <property type="term" value="F:GTP binding"/>
    <property type="evidence" value="ECO:0007669"/>
    <property type="project" value="UniProtKB-KW"/>
</dbReference>
<dbReference type="InterPro" id="IPR023179">
    <property type="entry name" value="GTP-bd_ortho_bundle_sf"/>
</dbReference>
<reference evidence="4 5" key="1">
    <citation type="submission" date="2019-08" db="EMBL/GenBank/DDBJ databases">
        <authorList>
            <person name="Vazquez-Campos X."/>
        </authorList>
    </citation>
    <scope>NUCLEOTIDE SEQUENCE [LARGE SCALE GENOMIC DNA]</scope>
    <source>
        <strain evidence="4">LFW-283_2</strain>
    </source>
</reference>
<dbReference type="PANTHER" id="PTHR11089:SF30">
    <property type="entry name" value="GUANINE NUCLEOTIDE-BINDING PROTEIN-LIKE 3 HOMOLOG"/>
    <property type="match status" value="1"/>
</dbReference>
<dbReference type="Gene3D" id="1.10.1580.10">
    <property type="match status" value="1"/>
</dbReference>
<dbReference type="AlphaFoldDB" id="A0A5E4LMQ9"/>
<name>A0A5E4LMQ9_9ARCH</name>
<evidence type="ECO:0000259" key="3">
    <source>
        <dbReference type="Pfam" id="PF01926"/>
    </source>
</evidence>
<protein>
    <submittedName>
        <fullName evidence="4">GTPase Era</fullName>
    </submittedName>
</protein>